<evidence type="ECO:0000256" key="3">
    <source>
        <dbReference type="ARBA" id="ARBA00012030"/>
    </source>
</evidence>
<dbReference type="HAMAP" id="MF_00148">
    <property type="entry name" value="UDG"/>
    <property type="match status" value="1"/>
</dbReference>
<dbReference type="PROSITE" id="PS00130">
    <property type="entry name" value="U_DNA_GLYCOSYLASE"/>
    <property type="match status" value="1"/>
</dbReference>
<comment type="catalytic activity">
    <reaction evidence="1 7 9">
        <text>Hydrolyzes single-stranded DNA or mismatched double-stranded DNA and polynucleotides, releasing free uracil.</text>
        <dbReference type="EC" id="3.2.2.27"/>
    </reaction>
</comment>
<dbReference type="SUPFAM" id="SSF52141">
    <property type="entry name" value="Uracil-DNA glycosylase-like"/>
    <property type="match status" value="1"/>
</dbReference>
<evidence type="ECO:0000256" key="7">
    <source>
        <dbReference type="HAMAP-Rule" id="MF_03166"/>
    </source>
</evidence>
<comment type="similarity">
    <text evidence="2 7 9">Belongs to the uracil-DNA glycosylase (UDG) superfamily. UNG family.</text>
</comment>
<dbReference type="OrthoDB" id="10031947at2759"/>
<dbReference type="GO" id="GO:0004844">
    <property type="term" value="F:uracil DNA N-glycosylase activity"/>
    <property type="evidence" value="ECO:0007669"/>
    <property type="project" value="UniProtKB-UniRule"/>
</dbReference>
<dbReference type="InterPro" id="IPR018085">
    <property type="entry name" value="Ura-DNA_Glyclase_AS"/>
</dbReference>
<protein>
    <recommendedName>
        <fullName evidence="3 7">Uracil-DNA glycosylase</fullName>
        <shortName evidence="7">UDG</shortName>
        <ecNumber evidence="3 7">3.2.2.27</ecNumber>
    </recommendedName>
</protein>
<dbReference type="Pfam" id="PF03167">
    <property type="entry name" value="UDG"/>
    <property type="match status" value="1"/>
</dbReference>
<keyword evidence="7" id="KW-0539">Nucleus</keyword>
<dbReference type="NCBIfam" id="NF003588">
    <property type="entry name" value="PRK05254.1-1"/>
    <property type="match status" value="1"/>
</dbReference>
<dbReference type="EC" id="3.2.2.27" evidence="3 7"/>
<keyword evidence="4 7" id="KW-0227">DNA damage</keyword>
<keyword evidence="7" id="KW-0496">Mitochondrion</keyword>
<dbReference type="NCBIfam" id="NF003589">
    <property type="entry name" value="PRK05254.1-2"/>
    <property type="match status" value="1"/>
</dbReference>
<evidence type="ECO:0000256" key="9">
    <source>
        <dbReference type="RuleBase" id="RU003780"/>
    </source>
</evidence>
<dbReference type="SMART" id="SM00986">
    <property type="entry name" value="UDG"/>
    <property type="match status" value="1"/>
</dbReference>
<dbReference type="Proteomes" id="UP000051952">
    <property type="component" value="Unassembled WGS sequence"/>
</dbReference>
<dbReference type="InterPro" id="IPR005122">
    <property type="entry name" value="Uracil-DNA_glycosylase-like"/>
</dbReference>
<reference evidence="12" key="1">
    <citation type="submission" date="2015-09" db="EMBL/GenBank/DDBJ databases">
        <authorList>
            <consortium name="Pathogen Informatics"/>
        </authorList>
    </citation>
    <scope>NUCLEOTIDE SEQUENCE [LARGE SCALE GENOMIC DNA]</scope>
    <source>
        <strain evidence="12">Lake Konstanz</strain>
    </source>
</reference>
<organism evidence="11 12">
    <name type="scientific">Bodo saltans</name>
    <name type="common">Flagellated protozoan</name>
    <dbReference type="NCBI Taxonomy" id="75058"/>
    <lineage>
        <taxon>Eukaryota</taxon>
        <taxon>Discoba</taxon>
        <taxon>Euglenozoa</taxon>
        <taxon>Kinetoplastea</taxon>
        <taxon>Metakinetoplastina</taxon>
        <taxon>Eubodonida</taxon>
        <taxon>Bodonidae</taxon>
        <taxon>Bodo</taxon>
    </lineage>
</organism>
<proteinExistence type="inferred from homology"/>
<comment type="subcellular location">
    <subcellularLocation>
        <location evidence="7">Mitochondrion</location>
    </subcellularLocation>
    <subcellularLocation>
        <location evidence="7">Nucleus</location>
    </subcellularLocation>
</comment>
<evidence type="ECO:0000256" key="1">
    <source>
        <dbReference type="ARBA" id="ARBA00001400"/>
    </source>
</evidence>
<dbReference type="VEuPathDB" id="TriTrypDB:BSAL_15450"/>
<keyword evidence="6 7" id="KW-0234">DNA repair</keyword>
<dbReference type="FunFam" id="3.40.470.10:FF:000001">
    <property type="entry name" value="Uracil-DNA glycosylase"/>
    <property type="match status" value="1"/>
</dbReference>
<feature type="active site" description="Proton acceptor" evidence="7 8">
    <location>
        <position position="101"/>
    </location>
</feature>
<sequence length="266" mass="29061">MAPKAAKAQATLTSFAKGQKVLDAPAPKRSRESALADGILDPEWKSFLAPLLASPAFENIESFLEKEYSEGKEVFPEKSNIFSAFNFTPLKDVKVVLIGQDPYHDNDQAHGLCFSVLPGVKVPPSLVNMYKELVTDIPGFVTPSHGYLESWARQGILMLNATLTVEAHKANSHAACGWQAFTDGVIKKLGTEKSDIVFLLWGGFAQKKAKLIDATKHKIVECAHPSPLSATKWWGCKTFSKCNDALIALGKPPVDWKLPFAPPSLK</sequence>
<comment type="function">
    <text evidence="7 9">Excises uracil residues from the DNA which can arise as a result of misincorporation of dUMP residues by DNA polymerase or due to deamination of cytosine.</text>
</comment>
<dbReference type="PANTHER" id="PTHR11264">
    <property type="entry name" value="URACIL-DNA GLYCOSYLASE"/>
    <property type="match status" value="1"/>
</dbReference>
<dbReference type="AlphaFoldDB" id="A0A0S4JHG4"/>
<keyword evidence="12" id="KW-1185">Reference proteome</keyword>
<evidence type="ECO:0000256" key="5">
    <source>
        <dbReference type="ARBA" id="ARBA00022801"/>
    </source>
</evidence>
<feature type="domain" description="Uracil-DNA glycosylase-like" evidence="10">
    <location>
        <begin position="86"/>
        <end position="246"/>
    </location>
</feature>
<gene>
    <name evidence="11" type="ORF">BSAL_15450</name>
</gene>
<dbReference type="EMBL" id="CYKH01001645">
    <property type="protein sequence ID" value="CUG88446.1"/>
    <property type="molecule type" value="Genomic_DNA"/>
</dbReference>
<dbReference type="GO" id="GO:0097510">
    <property type="term" value="P:base-excision repair, AP site formation via deaminated base removal"/>
    <property type="evidence" value="ECO:0007669"/>
    <property type="project" value="TreeGrafter"/>
</dbReference>
<evidence type="ECO:0000256" key="6">
    <source>
        <dbReference type="ARBA" id="ARBA00023204"/>
    </source>
</evidence>
<evidence type="ECO:0000259" key="10">
    <source>
        <dbReference type="SMART" id="SM00986"/>
    </source>
</evidence>
<dbReference type="CDD" id="cd10027">
    <property type="entry name" value="UDG-F1-like"/>
    <property type="match status" value="1"/>
</dbReference>
<dbReference type="NCBIfam" id="NF003592">
    <property type="entry name" value="PRK05254.1-5"/>
    <property type="match status" value="1"/>
</dbReference>
<dbReference type="NCBIfam" id="TIGR00628">
    <property type="entry name" value="ung"/>
    <property type="match status" value="1"/>
</dbReference>
<evidence type="ECO:0000313" key="12">
    <source>
        <dbReference type="Proteomes" id="UP000051952"/>
    </source>
</evidence>
<dbReference type="GO" id="GO:0005739">
    <property type="term" value="C:mitochondrion"/>
    <property type="evidence" value="ECO:0007669"/>
    <property type="project" value="UniProtKB-SubCell"/>
</dbReference>
<name>A0A0S4JHG4_BODSA</name>
<evidence type="ECO:0000256" key="4">
    <source>
        <dbReference type="ARBA" id="ARBA00022763"/>
    </source>
</evidence>
<evidence type="ECO:0000313" key="11">
    <source>
        <dbReference type="EMBL" id="CUG88446.1"/>
    </source>
</evidence>
<dbReference type="Gene3D" id="3.40.470.10">
    <property type="entry name" value="Uracil-DNA glycosylase-like domain"/>
    <property type="match status" value="1"/>
</dbReference>
<evidence type="ECO:0000256" key="8">
    <source>
        <dbReference type="PROSITE-ProRule" id="PRU10072"/>
    </source>
</evidence>
<dbReference type="PANTHER" id="PTHR11264:SF0">
    <property type="entry name" value="URACIL-DNA GLYCOSYLASE"/>
    <property type="match status" value="1"/>
</dbReference>
<accession>A0A0S4JHG4</accession>
<evidence type="ECO:0000256" key="2">
    <source>
        <dbReference type="ARBA" id="ARBA00008184"/>
    </source>
</evidence>
<dbReference type="SMART" id="SM00987">
    <property type="entry name" value="UreE_C"/>
    <property type="match status" value="1"/>
</dbReference>
<dbReference type="NCBIfam" id="NF003591">
    <property type="entry name" value="PRK05254.1-4"/>
    <property type="match status" value="1"/>
</dbReference>
<dbReference type="GO" id="GO:0005634">
    <property type="term" value="C:nucleus"/>
    <property type="evidence" value="ECO:0007669"/>
    <property type="project" value="UniProtKB-SubCell"/>
</dbReference>
<keyword evidence="5 7" id="KW-0378">Hydrolase</keyword>
<dbReference type="OMA" id="PWTRQGV"/>
<dbReference type="InterPro" id="IPR036895">
    <property type="entry name" value="Uracil-DNA_glycosylase-like_sf"/>
</dbReference>
<dbReference type="InterPro" id="IPR002043">
    <property type="entry name" value="UDG_fam1"/>
</dbReference>